<dbReference type="SMART" id="SM00091">
    <property type="entry name" value="PAS"/>
    <property type="match status" value="1"/>
</dbReference>
<protein>
    <recommendedName>
        <fullName evidence="6">PAS domain S-box-containing protein/diguanylate cyclase (GGDEF)-like protein</fullName>
    </recommendedName>
</protein>
<dbReference type="RefSeq" id="WP_203680978.1">
    <property type="nucleotide sequence ID" value="NZ_BOMW01000032.1"/>
</dbReference>
<accession>A0A919N809</accession>
<keyword evidence="1" id="KW-1133">Transmembrane helix</keyword>
<dbReference type="InterPro" id="IPR013656">
    <property type="entry name" value="PAS_4"/>
</dbReference>
<dbReference type="PROSITE" id="PS50112">
    <property type="entry name" value="PAS"/>
    <property type="match status" value="1"/>
</dbReference>
<keyword evidence="5" id="KW-1185">Reference proteome</keyword>
<dbReference type="InterPro" id="IPR043128">
    <property type="entry name" value="Rev_trsase/Diguanyl_cyclase"/>
</dbReference>
<dbReference type="EMBL" id="BOMW01000032">
    <property type="protein sequence ID" value="GIF05984.1"/>
    <property type="molecule type" value="Genomic_DNA"/>
</dbReference>
<organism evidence="4 5">
    <name type="scientific">Actinoplanes siamensis</name>
    <dbReference type="NCBI Taxonomy" id="1223317"/>
    <lineage>
        <taxon>Bacteria</taxon>
        <taxon>Bacillati</taxon>
        <taxon>Actinomycetota</taxon>
        <taxon>Actinomycetes</taxon>
        <taxon>Micromonosporales</taxon>
        <taxon>Micromonosporaceae</taxon>
        <taxon>Actinoplanes</taxon>
    </lineage>
</organism>
<sequence>MRVRNWIAVLVSLLLLALAGGVAIMVNRSALSAADAVHRADSTELGTNNATLAGQMQLLSAQELAEVLADHAFRLGRGDATDHAMLVLSASKSPTFGYGLMLTDLNGAVLNASRDTGLPAADDAGWAPMRKQLAAGAEVGFSAVMTVDRIPLAAVAVPILAGGSPAGFLVGFNQVGATSLQRYTAQLASGSHRTDVVDSAGVVAASSVPDLIGARTEAAVLAELGRPGTHFVEYRSGGTPMVAVVVGGLPSGYTYVRIQDRSTFDGAVHSRSQTVNLTLLAMLLIGVVGISVLGYRTQVQRRRADERFQALFQHAPDIVTVIDRDGRMIFTSPGSAGILGFEPGMLTGHSVFDLVHPDDQPAMRERLEALLGDPAAVLRLQCRVRAASGHYRWFDFTASNQMANPALTGVVINARDISENRAFQERLAHEAQHDPLTGLPNRRRMQDALCSSLRRDPVAVLFVDLDGFKPVNDKYGHEAGDELLRQVAERLSGCIRAGDVLARVGGDEFVVLMPGVLSPADVEATAGRVRAVVEMPFRIAGQHILIGASIGVHVATPAEDPDAALRAADHAMYEIKRAGGSRALPPVTGRFVERRGRHRAPDRS</sequence>
<dbReference type="CDD" id="cd01949">
    <property type="entry name" value="GGDEF"/>
    <property type="match status" value="1"/>
</dbReference>
<dbReference type="NCBIfam" id="TIGR00229">
    <property type="entry name" value="sensory_box"/>
    <property type="match status" value="1"/>
</dbReference>
<name>A0A919N809_9ACTN</name>
<reference evidence="4" key="1">
    <citation type="submission" date="2021-01" db="EMBL/GenBank/DDBJ databases">
        <title>Whole genome shotgun sequence of Actinoplanes siamensis NBRC 109076.</title>
        <authorList>
            <person name="Komaki H."/>
            <person name="Tamura T."/>
        </authorList>
    </citation>
    <scope>NUCLEOTIDE SEQUENCE</scope>
    <source>
        <strain evidence="4">NBRC 109076</strain>
    </source>
</reference>
<dbReference type="SUPFAM" id="SSF55785">
    <property type="entry name" value="PYP-like sensor domain (PAS domain)"/>
    <property type="match status" value="1"/>
</dbReference>
<dbReference type="CDD" id="cd00130">
    <property type="entry name" value="PAS"/>
    <property type="match status" value="1"/>
</dbReference>
<comment type="caution">
    <text evidence="4">The sequence shown here is derived from an EMBL/GenBank/DDBJ whole genome shotgun (WGS) entry which is preliminary data.</text>
</comment>
<dbReference type="InterPro" id="IPR029787">
    <property type="entry name" value="Nucleotide_cyclase"/>
</dbReference>
<dbReference type="InterPro" id="IPR000014">
    <property type="entry name" value="PAS"/>
</dbReference>
<dbReference type="Pfam" id="PF08448">
    <property type="entry name" value="PAS_4"/>
    <property type="match status" value="1"/>
</dbReference>
<dbReference type="NCBIfam" id="TIGR00254">
    <property type="entry name" value="GGDEF"/>
    <property type="match status" value="1"/>
</dbReference>
<dbReference type="PANTHER" id="PTHR44757:SF2">
    <property type="entry name" value="BIOFILM ARCHITECTURE MAINTENANCE PROTEIN MBAA"/>
    <property type="match status" value="1"/>
</dbReference>
<dbReference type="SMART" id="SM00267">
    <property type="entry name" value="GGDEF"/>
    <property type="match status" value="1"/>
</dbReference>
<dbReference type="InterPro" id="IPR052155">
    <property type="entry name" value="Biofilm_reg_signaling"/>
</dbReference>
<evidence type="ECO:0000259" key="3">
    <source>
        <dbReference type="PROSITE" id="PS50887"/>
    </source>
</evidence>
<gene>
    <name evidence="4" type="ORF">Asi03nite_35220</name>
</gene>
<evidence type="ECO:0000313" key="5">
    <source>
        <dbReference type="Proteomes" id="UP000629619"/>
    </source>
</evidence>
<proteinExistence type="predicted"/>
<feature type="domain" description="GGDEF" evidence="3">
    <location>
        <begin position="456"/>
        <end position="588"/>
    </location>
</feature>
<dbReference type="InterPro" id="IPR000160">
    <property type="entry name" value="GGDEF_dom"/>
</dbReference>
<dbReference type="PROSITE" id="PS50887">
    <property type="entry name" value="GGDEF"/>
    <property type="match status" value="1"/>
</dbReference>
<keyword evidence="1" id="KW-0812">Transmembrane</keyword>
<dbReference type="PANTHER" id="PTHR44757">
    <property type="entry name" value="DIGUANYLATE CYCLASE DGCP"/>
    <property type="match status" value="1"/>
</dbReference>
<evidence type="ECO:0000256" key="1">
    <source>
        <dbReference type="SAM" id="Phobius"/>
    </source>
</evidence>
<dbReference type="SUPFAM" id="SSF55073">
    <property type="entry name" value="Nucleotide cyclase"/>
    <property type="match status" value="1"/>
</dbReference>
<feature type="domain" description="PAS" evidence="2">
    <location>
        <begin position="304"/>
        <end position="374"/>
    </location>
</feature>
<evidence type="ECO:0000313" key="4">
    <source>
        <dbReference type="EMBL" id="GIF05984.1"/>
    </source>
</evidence>
<keyword evidence="1" id="KW-0472">Membrane</keyword>
<dbReference type="InterPro" id="IPR035965">
    <property type="entry name" value="PAS-like_dom_sf"/>
</dbReference>
<dbReference type="Proteomes" id="UP000629619">
    <property type="component" value="Unassembled WGS sequence"/>
</dbReference>
<evidence type="ECO:0008006" key="6">
    <source>
        <dbReference type="Google" id="ProtNLM"/>
    </source>
</evidence>
<evidence type="ECO:0000259" key="2">
    <source>
        <dbReference type="PROSITE" id="PS50112"/>
    </source>
</evidence>
<dbReference type="Gene3D" id="3.30.450.20">
    <property type="entry name" value="PAS domain"/>
    <property type="match status" value="1"/>
</dbReference>
<dbReference type="Gene3D" id="3.30.70.270">
    <property type="match status" value="1"/>
</dbReference>
<dbReference type="AlphaFoldDB" id="A0A919N809"/>
<feature type="transmembrane region" description="Helical" evidence="1">
    <location>
        <begin position="277"/>
        <end position="295"/>
    </location>
</feature>
<dbReference type="Pfam" id="PF00990">
    <property type="entry name" value="GGDEF"/>
    <property type="match status" value="1"/>
</dbReference>